<dbReference type="Gene3D" id="3.40.50.300">
    <property type="entry name" value="P-loop containing nucleotide triphosphate hydrolases"/>
    <property type="match status" value="2"/>
</dbReference>
<dbReference type="GO" id="GO:0051707">
    <property type="term" value="P:response to other organism"/>
    <property type="evidence" value="ECO:0007669"/>
    <property type="project" value="UniProtKB-ARBA"/>
</dbReference>
<dbReference type="Gene3D" id="1.20.5.4130">
    <property type="match status" value="1"/>
</dbReference>
<organism evidence="12 13">
    <name type="scientific">Salvia divinorum</name>
    <name type="common">Maria pastora</name>
    <name type="synonym">Diviner's sage</name>
    <dbReference type="NCBI Taxonomy" id="28513"/>
    <lineage>
        <taxon>Eukaryota</taxon>
        <taxon>Viridiplantae</taxon>
        <taxon>Streptophyta</taxon>
        <taxon>Embryophyta</taxon>
        <taxon>Tracheophyta</taxon>
        <taxon>Spermatophyta</taxon>
        <taxon>Magnoliopsida</taxon>
        <taxon>eudicotyledons</taxon>
        <taxon>Gunneridae</taxon>
        <taxon>Pentapetalae</taxon>
        <taxon>asterids</taxon>
        <taxon>lamiids</taxon>
        <taxon>Lamiales</taxon>
        <taxon>Lamiaceae</taxon>
        <taxon>Nepetoideae</taxon>
        <taxon>Mentheae</taxon>
        <taxon>Salviinae</taxon>
        <taxon>Salvia</taxon>
        <taxon>Salvia subgen. Calosphace</taxon>
    </lineage>
</organism>
<dbReference type="Gene3D" id="1.10.8.430">
    <property type="entry name" value="Helical domain of apoptotic protease-activating factors"/>
    <property type="match status" value="1"/>
</dbReference>
<dbReference type="CDD" id="cd14798">
    <property type="entry name" value="RX-CC_like"/>
    <property type="match status" value="1"/>
</dbReference>
<evidence type="ECO:0000256" key="7">
    <source>
        <dbReference type="SAM" id="Coils"/>
    </source>
</evidence>
<name>A0ABD1GU94_SALDI</name>
<keyword evidence="5" id="KW-0611">Plant defense</keyword>
<dbReference type="Pfam" id="PF18052">
    <property type="entry name" value="Rx_N"/>
    <property type="match status" value="1"/>
</dbReference>
<evidence type="ECO:0000259" key="11">
    <source>
        <dbReference type="Pfam" id="PF23598"/>
    </source>
</evidence>
<dbReference type="PANTHER" id="PTHR23155">
    <property type="entry name" value="DISEASE RESISTANCE PROTEIN RP"/>
    <property type="match status" value="1"/>
</dbReference>
<sequence>MAEYLVNVFLETLRDLLVEEAKFLLGVDDDVVTINGDLESIHALLMKADRERHDSPTLNSCIRQLKKLAEKAENLLDTYAFEVESKREEGRRSLKDKFQRYICIICECYSVHKVGKEARRIISGMAKLTSELKSEMDQQGSSLWKQEYEVQRQSRQTYAHDVEPHFVAMEEDIEILVSKMKDENRQRVVKIYGMGGLGKTTPCQKEQKSVFGKILKLLDSSTVEEVQGLEVDELVDRIQRTPVGRKCVIVVDDIWEDDHWEIIRKAFPVNCNVILTTRYENNANQQSEPHKLKFLTKDEVESSIEDIGRQIVSKCEGLPLSICVIGGILRQKEHTLIEWRRVNESMESYLRHGEGFSEDEEIDTERLYLLWMAEGFISYQDKGPNETLRNVAQRYLIELAMRCMVQLHEAEIYSPRDKFDWCKLHDLMHDLCSLEANSEKFMRCTNASKHLNVIPSTGRRLALHQSIDNSSRVSKLPKSIWSLPYLQTLDLRVEMLFRSISLPNVIWKMKRLKHLFLPLFGIQVIGGGELRLDGLHELETLERIDSKTACIADIPKLANLQSLEVSVNDVDSMSIVFSNKNGQLRDTQLRVDECDLSSEKGREILNGGLMSSSLVTLWFWKCNMSDCFPYYKQGMCQNLVDLELSSCKGKVDVMKFGEYPMLQSLSVEEVEMTETLICHSNSFPQLKELNLEYLDDLKKWEVKDRAMPKLVSLKINKCSNLEEVPDGLRFISTLRKMEIESMPREFMERVKEEDYAPSVKIERSIWDSNSSQD</sequence>
<evidence type="ECO:0000259" key="10">
    <source>
        <dbReference type="Pfam" id="PF23559"/>
    </source>
</evidence>
<dbReference type="InterPro" id="IPR038005">
    <property type="entry name" value="RX-like_CC"/>
</dbReference>
<evidence type="ECO:0000313" key="12">
    <source>
        <dbReference type="EMBL" id="KAL1547687.1"/>
    </source>
</evidence>
<dbReference type="InterPro" id="IPR044974">
    <property type="entry name" value="Disease_R_plants"/>
</dbReference>
<keyword evidence="7" id="KW-0175">Coiled coil</keyword>
<keyword evidence="3" id="KW-0677">Repeat</keyword>
<dbReference type="GO" id="GO:0005524">
    <property type="term" value="F:ATP binding"/>
    <property type="evidence" value="ECO:0007669"/>
    <property type="project" value="UniProtKB-KW"/>
</dbReference>
<dbReference type="Pfam" id="PF23598">
    <property type="entry name" value="LRR_14"/>
    <property type="match status" value="1"/>
</dbReference>
<evidence type="ECO:0000256" key="4">
    <source>
        <dbReference type="ARBA" id="ARBA00022741"/>
    </source>
</evidence>
<dbReference type="AlphaFoldDB" id="A0ABD1GU94"/>
<keyword evidence="6" id="KW-0067">ATP-binding</keyword>
<dbReference type="Proteomes" id="UP001567538">
    <property type="component" value="Unassembled WGS sequence"/>
</dbReference>
<dbReference type="Pfam" id="PF00931">
    <property type="entry name" value="NB-ARC"/>
    <property type="match status" value="1"/>
</dbReference>
<evidence type="ECO:0000256" key="6">
    <source>
        <dbReference type="ARBA" id="ARBA00022840"/>
    </source>
</evidence>
<keyword evidence="2" id="KW-0433">Leucine-rich repeat</keyword>
<protein>
    <submittedName>
        <fullName evidence="12">Disease resistance protein RF45</fullName>
    </submittedName>
</protein>
<feature type="domain" description="Disease resistance N-terminal" evidence="9">
    <location>
        <begin position="6"/>
        <end position="93"/>
    </location>
</feature>
<evidence type="ECO:0000259" key="8">
    <source>
        <dbReference type="Pfam" id="PF00931"/>
    </source>
</evidence>
<reference evidence="12 13" key="1">
    <citation type="submission" date="2024-06" db="EMBL/GenBank/DDBJ databases">
        <title>A chromosome level genome sequence of Diviner's sage (Salvia divinorum).</title>
        <authorList>
            <person name="Ford S.A."/>
            <person name="Ro D.-K."/>
            <person name="Ness R.W."/>
            <person name="Phillips M.A."/>
        </authorList>
    </citation>
    <scope>NUCLEOTIDE SEQUENCE [LARGE SCALE GENOMIC DNA]</scope>
    <source>
        <strain evidence="12">SAF-2024a</strain>
        <tissue evidence="12">Leaf</tissue>
    </source>
</reference>
<dbReference type="Gene3D" id="3.80.10.10">
    <property type="entry name" value="Ribonuclease Inhibitor"/>
    <property type="match status" value="1"/>
</dbReference>
<dbReference type="GO" id="GO:0006952">
    <property type="term" value="P:defense response"/>
    <property type="evidence" value="ECO:0007669"/>
    <property type="project" value="UniProtKB-KW"/>
</dbReference>
<evidence type="ECO:0000256" key="2">
    <source>
        <dbReference type="ARBA" id="ARBA00022614"/>
    </source>
</evidence>
<keyword evidence="4" id="KW-0547">Nucleotide-binding</keyword>
<dbReference type="PRINTS" id="PR00364">
    <property type="entry name" value="DISEASERSIST"/>
</dbReference>
<evidence type="ECO:0000256" key="5">
    <source>
        <dbReference type="ARBA" id="ARBA00022821"/>
    </source>
</evidence>
<evidence type="ECO:0000259" key="9">
    <source>
        <dbReference type="Pfam" id="PF18052"/>
    </source>
</evidence>
<feature type="domain" description="Disease resistance R13L4/SHOC-2-like LRR" evidence="11">
    <location>
        <begin position="470"/>
        <end position="741"/>
    </location>
</feature>
<dbReference type="InterPro" id="IPR042197">
    <property type="entry name" value="Apaf_helical"/>
</dbReference>
<dbReference type="InterPro" id="IPR027417">
    <property type="entry name" value="P-loop_NTPase"/>
</dbReference>
<dbReference type="InterPro" id="IPR002182">
    <property type="entry name" value="NB-ARC"/>
</dbReference>
<feature type="domain" description="Disease resistance protein winged helix" evidence="10">
    <location>
        <begin position="356"/>
        <end position="432"/>
    </location>
</feature>
<dbReference type="Pfam" id="PF23559">
    <property type="entry name" value="WHD_DRP"/>
    <property type="match status" value="1"/>
</dbReference>
<accession>A0ABD1GU94</accession>
<feature type="coiled-coil region" evidence="7">
    <location>
        <begin position="58"/>
        <end position="89"/>
    </location>
</feature>
<comment type="caution">
    <text evidence="12">The sequence shown here is derived from an EMBL/GenBank/DDBJ whole genome shotgun (WGS) entry which is preliminary data.</text>
</comment>
<dbReference type="InterPro" id="IPR058922">
    <property type="entry name" value="WHD_DRP"/>
</dbReference>
<dbReference type="InterPro" id="IPR041118">
    <property type="entry name" value="Rx_N"/>
</dbReference>
<dbReference type="InterPro" id="IPR055414">
    <property type="entry name" value="LRR_R13L4/SHOC2-like"/>
</dbReference>
<proteinExistence type="inferred from homology"/>
<keyword evidence="13" id="KW-1185">Reference proteome</keyword>
<dbReference type="InterPro" id="IPR032675">
    <property type="entry name" value="LRR_dom_sf"/>
</dbReference>
<dbReference type="PANTHER" id="PTHR23155:SF1185">
    <property type="entry name" value="DISEASE RESISTANCE RPP8-LIKE PROTEIN 3-RELATED"/>
    <property type="match status" value="1"/>
</dbReference>
<dbReference type="SUPFAM" id="SSF52058">
    <property type="entry name" value="L domain-like"/>
    <property type="match status" value="1"/>
</dbReference>
<comment type="similarity">
    <text evidence="1">Belongs to the disease resistance NB-LRR family.</text>
</comment>
<dbReference type="EMBL" id="JBEAFC010000007">
    <property type="protein sequence ID" value="KAL1547687.1"/>
    <property type="molecule type" value="Genomic_DNA"/>
</dbReference>
<dbReference type="SUPFAM" id="SSF52540">
    <property type="entry name" value="P-loop containing nucleoside triphosphate hydrolases"/>
    <property type="match status" value="1"/>
</dbReference>
<evidence type="ECO:0000313" key="13">
    <source>
        <dbReference type="Proteomes" id="UP001567538"/>
    </source>
</evidence>
<feature type="domain" description="NB-ARC" evidence="8">
    <location>
        <begin position="205"/>
        <end position="299"/>
    </location>
</feature>
<evidence type="ECO:0000256" key="1">
    <source>
        <dbReference type="ARBA" id="ARBA00008894"/>
    </source>
</evidence>
<evidence type="ECO:0000256" key="3">
    <source>
        <dbReference type="ARBA" id="ARBA00022737"/>
    </source>
</evidence>
<gene>
    <name evidence="12" type="ORF">AAHA92_16011</name>
</gene>